<dbReference type="PATRIC" id="fig|1538.10.peg.1051"/>
<gene>
    <name evidence="1" type="ORF">WY13_00555</name>
</gene>
<evidence type="ECO:0008006" key="3">
    <source>
        <dbReference type="Google" id="ProtNLM"/>
    </source>
</evidence>
<dbReference type="SUPFAM" id="SSF56112">
    <property type="entry name" value="Protein kinase-like (PK-like)"/>
    <property type="match status" value="1"/>
</dbReference>
<evidence type="ECO:0000313" key="2">
    <source>
        <dbReference type="Proteomes" id="UP000077407"/>
    </source>
</evidence>
<dbReference type="InterPro" id="IPR011009">
    <property type="entry name" value="Kinase-like_dom_sf"/>
</dbReference>
<comment type="caution">
    <text evidence="1">The sequence shown here is derived from an EMBL/GenBank/DDBJ whole genome shotgun (WGS) entry which is preliminary data.</text>
</comment>
<name>A0A166S3N6_9CLOT</name>
<reference evidence="1 2" key="1">
    <citation type="journal article" date="2015" name="Biotechnol. Bioeng.">
        <title>Genome sequence and phenotypic characterization of Caulobacter segnis.</title>
        <authorList>
            <person name="Patel S."/>
            <person name="Fletcher B."/>
            <person name="Scott D.C."/>
            <person name="Ely B."/>
        </authorList>
    </citation>
    <scope>NUCLEOTIDE SEQUENCE [LARGE SCALE GENOMIC DNA]</scope>
    <source>
        <strain evidence="1 2">ERI-2</strain>
    </source>
</reference>
<sequence>MKKRDGYYIQLDNAAENMLRRASFLGCGHNGIVYLLEDNNKVIKIFKSKYVCRSEYNILQKTSKSKYFPKIYSHGLYYIVRSYAEGERLDYYIKQNGLNEKVAKNIINLIKEFQKLKFTKLDIRCKDLYLCKDSSIKVIDPKNNYSKYCSYPRHLMKGLDKLGVLDEFLEFVKEDYAEVYEDWNYKIRRYLCRGIK</sequence>
<accession>A0A166S3N6</accession>
<protein>
    <recommendedName>
        <fullName evidence="3">Protein kinase</fullName>
    </recommendedName>
</protein>
<organism evidence="1 2">
    <name type="scientific">Clostridium ljungdahlii</name>
    <dbReference type="NCBI Taxonomy" id="1538"/>
    <lineage>
        <taxon>Bacteria</taxon>
        <taxon>Bacillati</taxon>
        <taxon>Bacillota</taxon>
        <taxon>Clostridia</taxon>
        <taxon>Eubacteriales</taxon>
        <taxon>Clostridiaceae</taxon>
        <taxon>Clostridium</taxon>
    </lineage>
</organism>
<dbReference type="AlphaFoldDB" id="A0A166S3N6"/>
<proteinExistence type="predicted"/>
<evidence type="ECO:0000313" key="1">
    <source>
        <dbReference type="EMBL" id="OAA91590.1"/>
    </source>
</evidence>
<dbReference type="Proteomes" id="UP000077407">
    <property type="component" value="Unassembled WGS sequence"/>
</dbReference>
<dbReference type="RefSeq" id="WP_063554170.1">
    <property type="nucleotide sequence ID" value="NZ_LITT01000005.1"/>
</dbReference>
<dbReference type="OrthoDB" id="1916806at2"/>
<dbReference type="EMBL" id="LITT01000005">
    <property type="protein sequence ID" value="OAA91590.1"/>
    <property type="molecule type" value="Genomic_DNA"/>
</dbReference>